<proteinExistence type="predicted"/>
<keyword evidence="1" id="KW-0472">Membrane</keyword>
<feature type="transmembrane region" description="Helical" evidence="1">
    <location>
        <begin position="7"/>
        <end position="25"/>
    </location>
</feature>
<comment type="caution">
    <text evidence="2">The sequence shown here is derived from an EMBL/GenBank/DDBJ whole genome shotgun (WGS) entry which is preliminary data.</text>
</comment>
<reference evidence="2 3" key="1">
    <citation type="submission" date="2019-08" db="EMBL/GenBank/DDBJ databases">
        <title>Genome sequence of Gelidibacter salicanalis IC162T.</title>
        <authorList>
            <person name="Bowman J.P."/>
        </authorList>
    </citation>
    <scope>NUCLEOTIDE SEQUENCE [LARGE SCALE GENOMIC DNA]</scope>
    <source>
        <strain evidence="2 3">IC162</strain>
    </source>
</reference>
<sequence length="67" mass="7373">MKLSRLINFLLILIGGIIAIYAKAGTEQNEYILIGGIVILMIGVYRLSKNIPSKNDSEMTSDNTDKS</sequence>
<gene>
    <name evidence="2" type="ORF">ES711_13585</name>
</gene>
<evidence type="ECO:0000313" key="2">
    <source>
        <dbReference type="EMBL" id="TXE06536.1"/>
    </source>
</evidence>
<dbReference type="EMBL" id="VORX01000007">
    <property type="protein sequence ID" value="TXE06536.1"/>
    <property type="molecule type" value="Genomic_DNA"/>
</dbReference>
<dbReference type="AlphaFoldDB" id="A0A5C7ACY2"/>
<keyword evidence="3" id="KW-1185">Reference proteome</keyword>
<evidence type="ECO:0000256" key="1">
    <source>
        <dbReference type="SAM" id="Phobius"/>
    </source>
</evidence>
<organism evidence="2 3">
    <name type="scientific">Gelidibacter salicanalis</name>
    <dbReference type="NCBI Taxonomy" id="291193"/>
    <lineage>
        <taxon>Bacteria</taxon>
        <taxon>Pseudomonadati</taxon>
        <taxon>Bacteroidota</taxon>
        <taxon>Flavobacteriia</taxon>
        <taxon>Flavobacteriales</taxon>
        <taxon>Flavobacteriaceae</taxon>
        <taxon>Gelidibacter</taxon>
    </lineage>
</organism>
<keyword evidence="1" id="KW-1133">Transmembrane helix</keyword>
<accession>A0A5C7ACY2</accession>
<dbReference type="Proteomes" id="UP000321734">
    <property type="component" value="Unassembled WGS sequence"/>
</dbReference>
<dbReference type="RefSeq" id="WP_146893847.1">
    <property type="nucleotide sequence ID" value="NZ_VORX01000007.1"/>
</dbReference>
<keyword evidence="1" id="KW-0812">Transmembrane</keyword>
<name>A0A5C7ACY2_9FLAO</name>
<protein>
    <submittedName>
        <fullName evidence="2">Uncharacterized protein</fullName>
    </submittedName>
</protein>
<feature type="transmembrane region" description="Helical" evidence="1">
    <location>
        <begin position="31"/>
        <end position="48"/>
    </location>
</feature>
<evidence type="ECO:0000313" key="3">
    <source>
        <dbReference type="Proteomes" id="UP000321734"/>
    </source>
</evidence>